<evidence type="ECO:0000313" key="3">
    <source>
        <dbReference type="Proteomes" id="UP001055159"/>
    </source>
</evidence>
<organism evidence="1 4">
    <name type="scientific">Mycolicibacterium rufum</name>
    <dbReference type="NCBI Taxonomy" id="318424"/>
    <lineage>
        <taxon>Bacteria</taxon>
        <taxon>Bacillati</taxon>
        <taxon>Actinomycetota</taxon>
        <taxon>Actinomycetes</taxon>
        <taxon>Mycobacteriales</taxon>
        <taxon>Mycobacteriaceae</taxon>
        <taxon>Mycolicibacterium</taxon>
    </lineage>
</organism>
<evidence type="ECO:0000313" key="2">
    <source>
        <dbReference type="EMBL" id="ULP34622.1"/>
    </source>
</evidence>
<gene>
    <name evidence="1" type="ORF">H7H73_02275</name>
    <name evidence="2" type="ORF">MJO55_14865</name>
</gene>
<dbReference type="EMBL" id="JACKRN010000082">
    <property type="protein sequence ID" value="MCV7069503.1"/>
    <property type="molecule type" value="Genomic_DNA"/>
</dbReference>
<protein>
    <submittedName>
        <fullName evidence="1">Uncharacterized protein</fullName>
    </submittedName>
</protein>
<dbReference type="Proteomes" id="UP001055159">
    <property type="component" value="Chromosome"/>
</dbReference>
<keyword evidence="3" id="KW-1185">Reference proteome</keyword>
<sequence length="156" mass="17648">MPPDIDVYVWVDTDDPARTIGRFVDRYVDVSDPGDYRLDAFVRRFVVHSPWPGDEAELAELRRDDDARNALTLYVHSTSFDGAIITVTEEGDVVLGLRIDDEYEDPETTQLARDVMCTLMREFQARGGIAGVEVVPPQSRAEWHDAAYLLFRAGEV</sequence>
<dbReference type="RefSeq" id="WP_239735235.1">
    <property type="nucleotide sequence ID" value="NZ_CP092427.2"/>
</dbReference>
<name>A0A9X3BE66_9MYCO</name>
<reference evidence="1" key="2">
    <citation type="journal article" date="2022" name="BMC Genomics">
        <title>Comparative genome analysis of mycobacteria focusing on tRNA and non-coding RNA.</title>
        <authorList>
            <person name="Behra P.R.K."/>
            <person name="Pettersson B.M.F."/>
            <person name="Ramesh M."/>
            <person name="Das S."/>
            <person name="Dasgupta S."/>
            <person name="Kirsebom L.A."/>
        </authorList>
    </citation>
    <scope>NUCLEOTIDE SEQUENCE</scope>
    <source>
        <strain evidence="1">DSM 45406</strain>
    </source>
</reference>
<proteinExistence type="predicted"/>
<reference evidence="2" key="3">
    <citation type="submission" date="2022-08" db="EMBL/GenBank/DDBJ databases">
        <title>Whole genome sequencing of non-tuberculosis mycobacteria type-strains.</title>
        <authorList>
            <person name="Igarashi Y."/>
            <person name="Osugi A."/>
            <person name="Mitarai S."/>
        </authorList>
    </citation>
    <scope>NUCLEOTIDE SEQUENCE</scope>
    <source>
        <strain evidence="2">JCM 16372</strain>
    </source>
</reference>
<reference evidence="1" key="1">
    <citation type="submission" date="2020-07" db="EMBL/GenBank/DDBJ databases">
        <authorList>
            <person name="Pettersson B.M.F."/>
            <person name="Behra P.R.K."/>
            <person name="Ramesh M."/>
            <person name="Das S."/>
            <person name="Dasgupta S."/>
            <person name="Kirsebom L.A."/>
        </authorList>
    </citation>
    <scope>NUCLEOTIDE SEQUENCE</scope>
    <source>
        <strain evidence="1">DSM 45406</strain>
    </source>
</reference>
<dbReference type="Proteomes" id="UP001140272">
    <property type="component" value="Unassembled WGS sequence"/>
</dbReference>
<evidence type="ECO:0000313" key="4">
    <source>
        <dbReference type="Proteomes" id="UP001140272"/>
    </source>
</evidence>
<dbReference type="AlphaFoldDB" id="A0A9X3BE66"/>
<accession>A0A9X3BE66</accession>
<evidence type="ECO:0000313" key="1">
    <source>
        <dbReference type="EMBL" id="MCV7069503.1"/>
    </source>
</evidence>
<dbReference type="EMBL" id="CP092427">
    <property type="protein sequence ID" value="ULP34622.1"/>
    <property type="molecule type" value="Genomic_DNA"/>
</dbReference>